<evidence type="ECO:0000256" key="2">
    <source>
        <dbReference type="ARBA" id="ARBA00023163"/>
    </source>
</evidence>
<dbReference type="InterPro" id="IPR035965">
    <property type="entry name" value="PAS-like_dom_sf"/>
</dbReference>
<reference evidence="5 6" key="1">
    <citation type="submission" date="2018-04" db="EMBL/GenBank/DDBJ databases">
        <title>Halococcoides cellulosivorans gen. nov., sp. nov., an extremely halophilic cellulose-utilizing haloarchaeon from hypersaline lakes.</title>
        <authorList>
            <person name="Sorokin D.Y."/>
            <person name="Toshchakov S.V."/>
            <person name="Samarov N.I."/>
            <person name="Korzhenkov A."/>
            <person name="Kublanov I.V."/>
        </authorList>
    </citation>
    <scope>NUCLEOTIDE SEQUENCE [LARGE SCALE GENOMIC DNA]</scope>
    <source>
        <strain evidence="5 6">HArcel1</strain>
    </source>
</reference>
<dbReference type="Pfam" id="PF13185">
    <property type="entry name" value="GAF_2"/>
    <property type="match status" value="1"/>
</dbReference>
<gene>
    <name evidence="5" type="ORF">HARCEL1_07460</name>
</gene>
<dbReference type="Pfam" id="PF15915">
    <property type="entry name" value="BAT"/>
    <property type="match status" value="1"/>
</dbReference>
<evidence type="ECO:0000313" key="6">
    <source>
        <dbReference type="Proteomes" id="UP000244727"/>
    </source>
</evidence>
<sequence>MSPERPPKEPRPRGRVAVLSPDSSRAGEISDLVESTATIVETGADPETGLSAERVDAAVVDCPADDHCSTIDSVGAVPVLAIVHDGGASAAIDAGATAVLDWTDPDRDDLFAHRLDRCLDRARDRSDGPDGPPGPGRRTDLYELSHRLLDVGAWEYDVSDRRVHWTDQKYRLHGRTDDENPSFEEALDTFHTADRHRIERALEWATEQGVGFDLQARIESEETDRWVRTVGEPVESDGTVTHVRGAIQDVSSVVDRETEIERNEEALRAVNEAVTDLHQPFEETIERLLDIGRERLGLDVGFVADVGESTVEVRHLSGDAAFERGSRLPIDATFCRNVESSGGVVAIHDVGALGLGDDPAVEATGLEAYVGAPVVLQGHLWGTVCFGSPVARDRPVSERERSFARLLGQEIGYLLSQRHQRDRLVALYDVSRSLFDAEDVGDVPRRIISALESIRDGPSVVVYRWDESAGALFRAARTGIECGMADPPARIGSGSDPVWEGFLASENRTAAAGVRGSPWIDDDCIQIVVPIAGFGAIVSVRPASFAPIAFEETLLNTLVRHVDRAIEIASLRDSFQRTTADLDRAHDRLDRIERIETVIRDVLEAILGASTRRAIESAVVDRLSAVEDWSAAVVDRDPESGDLACHGDSAVGADLAGGPPCQRAIEDDTVVVTSTVLDADGPHDWRQGVIEAGYQSIACVPLTHENSRRGVLEVYGRRPNQFHADEQAMLTDLGHVVAYAIDCVERRRAFRSGGRVELSVAVAGDPLFDRLIDREISLSTVVERPSGGYRLIGRTDDPETALDEWDLPMVDRVTHLGSGEGTDDGSNIELVVDSSPLLDVCRDHDVAIAGFDPIGKQVAISLHVPSADRIETVIDALADRLADVDVLAQRSDVQRDPPDHLLADLTDRQREVLAIAYSRGYFEWPREASGEQVAEDLQIAGPTFHQHLRQALGTVLDAVFDDGVSSPDESGT</sequence>
<feature type="domain" description="GAF" evidence="4">
    <location>
        <begin position="602"/>
        <end position="751"/>
    </location>
</feature>
<evidence type="ECO:0000313" key="5">
    <source>
        <dbReference type="EMBL" id="AWB27556.1"/>
    </source>
</evidence>
<keyword evidence="2" id="KW-0804">Transcription</keyword>
<dbReference type="Gene3D" id="3.30.450.20">
    <property type="entry name" value="PAS domain"/>
    <property type="match status" value="1"/>
</dbReference>
<dbReference type="PANTHER" id="PTHR34236:SF1">
    <property type="entry name" value="DIMETHYL SULFOXIDE REDUCTASE TRANSCRIPTIONAL ACTIVATOR"/>
    <property type="match status" value="1"/>
</dbReference>
<dbReference type="Proteomes" id="UP000244727">
    <property type="component" value="Chromosome"/>
</dbReference>
<dbReference type="SUPFAM" id="SSF55781">
    <property type="entry name" value="GAF domain-like"/>
    <property type="match status" value="2"/>
</dbReference>
<keyword evidence="1" id="KW-0805">Transcription regulation</keyword>
<dbReference type="InterPro" id="IPR031803">
    <property type="entry name" value="BAT_GAF/HTH-assoc"/>
</dbReference>
<dbReference type="EMBL" id="CP028858">
    <property type="protein sequence ID" value="AWB27556.1"/>
    <property type="molecule type" value="Genomic_DNA"/>
</dbReference>
<feature type="region of interest" description="Disordered" evidence="3">
    <location>
        <begin position="1"/>
        <end position="30"/>
    </location>
</feature>
<dbReference type="KEGG" id="harc:HARCEL1_07460"/>
<dbReference type="SMART" id="SM00065">
    <property type="entry name" value="GAF"/>
    <property type="match status" value="2"/>
</dbReference>
<protein>
    <recommendedName>
        <fullName evidence="4">GAF domain-containing protein</fullName>
    </recommendedName>
</protein>
<dbReference type="Pfam" id="PF01590">
    <property type="entry name" value="GAF"/>
    <property type="match status" value="1"/>
</dbReference>
<accession>A0A2R4X194</accession>
<evidence type="ECO:0000256" key="1">
    <source>
        <dbReference type="ARBA" id="ARBA00023015"/>
    </source>
</evidence>
<dbReference type="InterPro" id="IPR029016">
    <property type="entry name" value="GAF-like_dom_sf"/>
</dbReference>
<evidence type="ECO:0000259" key="4">
    <source>
        <dbReference type="SMART" id="SM00065"/>
    </source>
</evidence>
<dbReference type="InterPro" id="IPR007050">
    <property type="entry name" value="HTH_bacterioopsin"/>
</dbReference>
<dbReference type="InterPro" id="IPR003018">
    <property type="entry name" value="GAF"/>
</dbReference>
<proteinExistence type="predicted"/>
<name>A0A2R4X194_9EURY</name>
<dbReference type="Gene3D" id="3.30.450.40">
    <property type="match status" value="2"/>
</dbReference>
<dbReference type="PANTHER" id="PTHR34236">
    <property type="entry name" value="DIMETHYL SULFOXIDE REDUCTASE TRANSCRIPTIONAL ACTIVATOR"/>
    <property type="match status" value="1"/>
</dbReference>
<keyword evidence="6" id="KW-1185">Reference proteome</keyword>
<dbReference type="SUPFAM" id="SSF55785">
    <property type="entry name" value="PYP-like sensor domain (PAS domain)"/>
    <property type="match status" value="1"/>
</dbReference>
<feature type="domain" description="GAF" evidence="4">
    <location>
        <begin position="280"/>
        <end position="425"/>
    </location>
</feature>
<organism evidence="5 6">
    <name type="scientific">Halococcoides cellulosivorans</name>
    <dbReference type="NCBI Taxonomy" id="1679096"/>
    <lineage>
        <taxon>Archaea</taxon>
        <taxon>Methanobacteriati</taxon>
        <taxon>Methanobacteriota</taxon>
        <taxon>Stenosarchaea group</taxon>
        <taxon>Halobacteria</taxon>
        <taxon>Halobacteriales</taxon>
        <taxon>Haloarculaceae</taxon>
        <taxon>Halococcoides</taxon>
    </lineage>
</organism>
<evidence type="ECO:0000256" key="3">
    <source>
        <dbReference type="SAM" id="MobiDB-lite"/>
    </source>
</evidence>
<dbReference type="AlphaFoldDB" id="A0A2R4X194"/>
<dbReference type="Pfam" id="PF04967">
    <property type="entry name" value="HTH_10"/>
    <property type="match status" value="1"/>
</dbReference>
<feature type="compositionally biased region" description="Basic and acidic residues" evidence="3">
    <location>
        <begin position="1"/>
        <end position="12"/>
    </location>
</feature>